<proteinExistence type="inferred from homology"/>
<dbReference type="Gene3D" id="1.10.10.10">
    <property type="entry name" value="Winged helix-like DNA-binding domain superfamily/Winged helix DNA-binding domain"/>
    <property type="match status" value="1"/>
</dbReference>
<dbReference type="PANTHER" id="PTHR10804">
    <property type="entry name" value="PROTEASE FAMILY M24 METHIONYL AMINOPEPTIDASE, AMINOPEPTIDASE P"/>
    <property type="match status" value="1"/>
</dbReference>
<feature type="compositionally biased region" description="Acidic residues" evidence="2">
    <location>
        <begin position="16"/>
        <end position="26"/>
    </location>
</feature>
<evidence type="ECO:0000256" key="1">
    <source>
        <dbReference type="ARBA" id="ARBA00007319"/>
    </source>
</evidence>
<dbReference type="PANTHER" id="PTHR10804:SF11">
    <property type="entry name" value="PROLIFERATION-ASSOCIATED PROTEIN 2G4"/>
    <property type="match status" value="1"/>
</dbReference>
<gene>
    <name evidence="4" type="ORF">SCF082_LOCUS43228</name>
</gene>
<evidence type="ECO:0000313" key="5">
    <source>
        <dbReference type="Proteomes" id="UP001642464"/>
    </source>
</evidence>
<feature type="region of interest" description="Disordered" evidence="2">
    <location>
        <begin position="374"/>
        <end position="405"/>
    </location>
</feature>
<accession>A0ABP0QW65</accession>
<dbReference type="EMBL" id="CAXAMM010040232">
    <property type="protein sequence ID" value="CAK9091808.1"/>
    <property type="molecule type" value="Genomic_DNA"/>
</dbReference>
<comment type="caution">
    <text evidence="4">The sequence shown here is derived from an EMBL/GenBank/DDBJ whole genome shotgun (WGS) entry which is preliminary data.</text>
</comment>
<sequence>MAAVAQEAGGVAMMEASDEEEEEEVEDLRNSDVVTKYKAASDVANKTLQGLVGYAKAGMRVLDICIFGDQLITQQCGSMFKSKTIEKGVAFPTSVSVNDCVCHNSPLASETDVYVLKEGDVVKLDLGVHIDGYIAVTAHTFVIRADPSTPITGKAADVCKAAYLAAEAAVKLITPGAGNGPITEAIKKVADDFGVTPVQGVLMHQMKRFVIDGNNVVIGREEIEQKVDPFEFEDAQVYTVDVVMSTGEGKPIERDARTTVFKRAVEQKYMLKMKASRYVFSEVDKKFPTLPFTIRALDDERQARMGVVECLKHNLLHAYPVLFEKSGDLVAHFKFTVLLLPTGTVKITGLPVNVAEFATDKEPCAEIKEILSRSSKKKKRKKKNKKAGEAAAAPAGEAPKAMETD</sequence>
<name>A0ABP0QW65_9DINO</name>
<dbReference type="InterPro" id="IPR036005">
    <property type="entry name" value="Creatinase/aminopeptidase-like"/>
</dbReference>
<feature type="compositionally biased region" description="Basic residues" evidence="2">
    <location>
        <begin position="374"/>
        <end position="385"/>
    </location>
</feature>
<dbReference type="Pfam" id="PF00557">
    <property type="entry name" value="Peptidase_M24"/>
    <property type="match status" value="1"/>
</dbReference>
<dbReference type="Proteomes" id="UP001642464">
    <property type="component" value="Unassembled WGS sequence"/>
</dbReference>
<evidence type="ECO:0000256" key="2">
    <source>
        <dbReference type="SAM" id="MobiDB-lite"/>
    </source>
</evidence>
<dbReference type="InterPro" id="IPR036390">
    <property type="entry name" value="WH_DNA-bd_sf"/>
</dbReference>
<organism evidence="4 5">
    <name type="scientific">Durusdinium trenchii</name>
    <dbReference type="NCBI Taxonomy" id="1381693"/>
    <lineage>
        <taxon>Eukaryota</taxon>
        <taxon>Sar</taxon>
        <taxon>Alveolata</taxon>
        <taxon>Dinophyceae</taxon>
        <taxon>Suessiales</taxon>
        <taxon>Symbiodiniaceae</taxon>
        <taxon>Durusdinium</taxon>
    </lineage>
</organism>
<reference evidence="4 5" key="1">
    <citation type="submission" date="2024-02" db="EMBL/GenBank/DDBJ databases">
        <authorList>
            <person name="Chen Y."/>
            <person name="Shah S."/>
            <person name="Dougan E. K."/>
            <person name="Thang M."/>
            <person name="Chan C."/>
        </authorList>
    </citation>
    <scope>NUCLEOTIDE SEQUENCE [LARGE SCALE GENOMIC DNA]</scope>
</reference>
<feature type="region of interest" description="Disordered" evidence="2">
    <location>
        <begin position="1"/>
        <end position="29"/>
    </location>
</feature>
<evidence type="ECO:0000313" key="4">
    <source>
        <dbReference type="EMBL" id="CAK9091808.1"/>
    </source>
</evidence>
<dbReference type="SUPFAM" id="SSF55920">
    <property type="entry name" value="Creatinase/aminopeptidase"/>
    <property type="match status" value="1"/>
</dbReference>
<dbReference type="NCBIfam" id="TIGR00495">
    <property type="entry name" value="crvDNA_42K"/>
    <property type="match status" value="1"/>
</dbReference>
<dbReference type="CDD" id="cd01089">
    <property type="entry name" value="PA2G4-like"/>
    <property type="match status" value="1"/>
</dbReference>
<dbReference type="InterPro" id="IPR000994">
    <property type="entry name" value="Pept_M24"/>
</dbReference>
<dbReference type="SUPFAM" id="SSF46785">
    <property type="entry name" value="Winged helix' DNA-binding domain"/>
    <property type="match status" value="1"/>
</dbReference>
<dbReference type="InterPro" id="IPR047113">
    <property type="entry name" value="PA2G4/ARX1"/>
</dbReference>
<dbReference type="Gene3D" id="3.90.230.10">
    <property type="entry name" value="Creatinase/methionine aminopeptidase superfamily"/>
    <property type="match status" value="1"/>
</dbReference>
<protein>
    <submittedName>
        <fullName evidence="4">ERBB-3 BINDING PROTEIN 1 (StEBP1)</fullName>
    </submittedName>
</protein>
<dbReference type="InterPro" id="IPR036388">
    <property type="entry name" value="WH-like_DNA-bd_sf"/>
</dbReference>
<dbReference type="InterPro" id="IPR004545">
    <property type="entry name" value="PA2G4"/>
</dbReference>
<feature type="compositionally biased region" description="Low complexity" evidence="2">
    <location>
        <begin position="389"/>
        <end position="399"/>
    </location>
</feature>
<evidence type="ECO:0000259" key="3">
    <source>
        <dbReference type="Pfam" id="PF00557"/>
    </source>
</evidence>
<comment type="similarity">
    <text evidence="1">Belongs to the peptidase M24 family.</text>
</comment>
<keyword evidence="5" id="KW-1185">Reference proteome</keyword>
<feature type="domain" description="Peptidase M24" evidence="3">
    <location>
        <begin position="36"/>
        <end position="213"/>
    </location>
</feature>